<gene>
    <name evidence="2" type="ORF">RhiirA1_416799</name>
</gene>
<feature type="non-terminal residue" evidence="2">
    <location>
        <position position="112"/>
    </location>
</feature>
<comment type="caution">
    <text evidence="2">The sequence shown here is derived from an EMBL/GenBank/DDBJ whole genome shotgun (WGS) entry which is preliminary data.</text>
</comment>
<dbReference type="VEuPathDB" id="FungiDB:RhiirFUN_001133"/>
<proteinExistence type="predicted"/>
<accession>A0A2N0RZ69</accession>
<evidence type="ECO:0000256" key="1">
    <source>
        <dbReference type="SAM" id="MobiDB-lite"/>
    </source>
</evidence>
<reference evidence="2 3" key="2">
    <citation type="submission" date="2017-10" db="EMBL/GenBank/DDBJ databases">
        <title>Genome analyses suggest a sexual origin of heterokaryosis in a supposedly ancient asexual fungus.</title>
        <authorList>
            <person name="Corradi N."/>
            <person name="Sedzielewska K."/>
            <person name="Noel J."/>
            <person name="Charron P."/>
            <person name="Farinelli L."/>
            <person name="Marton T."/>
            <person name="Kruger M."/>
            <person name="Pelin A."/>
            <person name="Brachmann A."/>
            <person name="Corradi N."/>
        </authorList>
    </citation>
    <scope>NUCLEOTIDE SEQUENCE [LARGE SCALE GENOMIC DNA]</scope>
    <source>
        <strain evidence="2 3">A1</strain>
    </source>
</reference>
<evidence type="ECO:0000313" key="3">
    <source>
        <dbReference type="Proteomes" id="UP000232688"/>
    </source>
</evidence>
<organism evidence="2 3">
    <name type="scientific">Rhizophagus irregularis</name>
    <dbReference type="NCBI Taxonomy" id="588596"/>
    <lineage>
        <taxon>Eukaryota</taxon>
        <taxon>Fungi</taxon>
        <taxon>Fungi incertae sedis</taxon>
        <taxon>Mucoromycota</taxon>
        <taxon>Glomeromycotina</taxon>
        <taxon>Glomeromycetes</taxon>
        <taxon>Glomerales</taxon>
        <taxon>Glomeraceae</taxon>
        <taxon>Rhizophagus</taxon>
    </lineage>
</organism>
<reference evidence="2 3" key="1">
    <citation type="submission" date="2017-10" db="EMBL/GenBank/DDBJ databases">
        <title>Extensive intraspecific genome diversity in a model arbuscular mycorrhizal fungus.</title>
        <authorList>
            <person name="Chen E.C.H."/>
            <person name="Morin E."/>
            <person name="Baudet D."/>
            <person name="Noel J."/>
            <person name="Ndikumana S."/>
            <person name="Charron P."/>
            <person name="St-Onge C."/>
            <person name="Giorgi J."/>
            <person name="Grigoriev I.V."/>
            <person name="Roux C."/>
            <person name="Martin F.M."/>
            <person name="Corradi N."/>
        </authorList>
    </citation>
    <scope>NUCLEOTIDE SEQUENCE [LARGE SCALE GENOMIC DNA]</scope>
    <source>
        <strain evidence="2 3">A1</strain>
    </source>
</reference>
<dbReference type="VEuPathDB" id="FungiDB:FUN_023085"/>
<protein>
    <submittedName>
        <fullName evidence="2">Uncharacterized protein</fullName>
    </submittedName>
</protein>
<sequence length="112" mass="12700">MFVFRIKVLEPPAELIWIEKDTKVDATLMEVGNLEDDNYDDWVVNLCSFPLICVEPNSETNRKVLVHAKILAARAEQKSFSTKMIKNFFHGKQQPGADEAGKPTKKNSMDTS</sequence>
<evidence type="ECO:0000313" key="2">
    <source>
        <dbReference type="EMBL" id="PKC68598.1"/>
    </source>
</evidence>
<dbReference type="VEuPathDB" id="FungiDB:RhiirA1_416799"/>
<dbReference type="EMBL" id="LLXH01000324">
    <property type="protein sequence ID" value="PKC68598.1"/>
    <property type="molecule type" value="Genomic_DNA"/>
</dbReference>
<feature type="region of interest" description="Disordered" evidence="1">
    <location>
        <begin position="90"/>
        <end position="112"/>
    </location>
</feature>
<dbReference type="AlphaFoldDB" id="A0A2N0RZ69"/>
<name>A0A2N0RZ69_9GLOM</name>
<dbReference type="Proteomes" id="UP000232688">
    <property type="component" value="Unassembled WGS sequence"/>
</dbReference>